<dbReference type="AlphaFoldDB" id="A0A8X6TBT1"/>
<sequence>MIKTSGIYMSSKRKLGQLLSVYCSSDETILKGGAGMHTTVLDDTTDLTSYGVGNIASNFSCKLTAIQEALREYVNLNDTDRARGLVIYCDSKAALEAILQVVRD</sequence>
<dbReference type="Gene3D" id="3.30.420.10">
    <property type="entry name" value="Ribonuclease H-like superfamily/Ribonuclease H"/>
    <property type="match status" value="1"/>
</dbReference>
<dbReference type="EMBL" id="BMAW01053467">
    <property type="protein sequence ID" value="GFS91139.1"/>
    <property type="molecule type" value="Genomic_DNA"/>
</dbReference>
<dbReference type="GO" id="GO:0003676">
    <property type="term" value="F:nucleic acid binding"/>
    <property type="evidence" value="ECO:0007669"/>
    <property type="project" value="InterPro"/>
</dbReference>
<organism evidence="1 2">
    <name type="scientific">Nephila pilipes</name>
    <name type="common">Giant wood spider</name>
    <name type="synonym">Nephila maculata</name>
    <dbReference type="NCBI Taxonomy" id="299642"/>
    <lineage>
        <taxon>Eukaryota</taxon>
        <taxon>Metazoa</taxon>
        <taxon>Ecdysozoa</taxon>
        <taxon>Arthropoda</taxon>
        <taxon>Chelicerata</taxon>
        <taxon>Arachnida</taxon>
        <taxon>Araneae</taxon>
        <taxon>Araneomorphae</taxon>
        <taxon>Entelegynae</taxon>
        <taxon>Araneoidea</taxon>
        <taxon>Nephilidae</taxon>
        <taxon>Nephila</taxon>
    </lineage>
</organism>
<gene>
    <name evidence="1" type="ORF">NPIL_549651</name>
</gene>
<protein>
    <submittedName>
        <fullName evidence="1">Uncharacterized protein</fullName>
    </submittedName>
</protein>
<dbReference type="InterPro" id="IPR036397">
    <property type="entry name" value="RNaseH_sf"/>
</dbReference>
<keyword evidence="2" id="KW-1185">Reference proteome</keyword>
<dbReference type="OrthoDB" id="6461397at2759"/>
<proteinExistence type="predicted"/>
<accession>A0A8X6TBT1</accession>
<evidence type="ECO:0000313" key="2">
    <source>
        <dbReference type="Proteomes" id="UP000887013"/>
    </source>
</evidence>
<evidence type="ECO:0000313" key="1">
    <source>
        <dbReference type="EMBL" id="GFS91139.1"/>
    </source>
</evidence>
<name>A0A8X6TBT1_NEPPI</name>
<reference evidence="1" key="1">
    <citation type="submission" date="2020-08" db="EMBL/GenBank/DDBJ databases">
        <title>Multicomponent nature underlies the extraordinary mechanical properties of spider dragline silk.</title>
        <authorList>
            <person name="Kono N."/>
            <person name="Nakamura H."/>
            <person name="Mori M."/>
            <person name="Yoshida Y."/>
            <person name="Ohtoshi R."/>
            <person name="Malay A.D."/>
            <person name="Moran D.A.P."/>
            <person name="Tomita M."/>
            <person name="Numata K."/>
            <person name="Arakawa K."/>
        </authorList>
    </citation>
    <scope>NUCLEOTIDE SEQUENCE</scope>
</reference>
<comment type="caution">
    <text evidence="1">The sequence shown here is derived from an EMBL/GenBank/DDBJ whole genome shotgun (WGS) entry which is preliminary data.</text>
</comment>
<dbReference type="Proteomes" id="UP000887013">
    <property type="component" value="Unassembled WGS sequence"/>
</dbReference>